<dbReference type="PANTHER" id="PTHR11328">
    <property type="entry name" value="MAJOR FACILITATOR SUPERFAMILY DOMAIN-CONTAINING PROTEIN"/>
    <property type="match status" value="1"/>
</dbReference>
<feature type="transmembrane region" description="Helical" evidence="3">
    <location>
        <begin position="107"/>
        <end position="126"/>
    </location>
</feature>
<keyword evidence="5" id="KW-1185">Reference proteome</keyword>
<dbReference type="InterPro" id="IPR039672">
    <property type="entry name" value="MFS_2"/>
</dbReference>
<evidence type="ECO:0000256" key="3">
    <source>
        <dbReference type="SAM" id="Phobius"/>
    </source>
</evidence>
<reference evidence="4 5" key="1">
    <citation type="submission" date="2019-09" db="EMBL/GenBank/DDBJ databases">
        <title>Bird 10,000 Genomes (B10K) Project - Family phase.</title>
        <authorList>
            <person name="Zhang G."/>
        </authorList>
    </citation>
    <scope>NUCLEOTIDE SEQUENCE [LARGE SCALE GENOMIC DNA]</scope>
    <source>
        <strain evidence="4">B10K-CU-031-02</strain>
        <tissue evidence="4">Muscle</tissue>
    </source>
</reference>
<evidence type="ECO:0000313" key="4">
    <source>
        <dbReference type="EMBL" id="NXY50835.1"/>
    </source>
</evidence>
<feature type="transmembrane region" description="Helical" evidence="3">
    <location>
        <begin position="204"/>
        <end position="227"/>
    </location>
</feature>
<dbReference type="Pfam" id="PF13347">
    <property type="entry name" value="MFS_2"/>
    <property type="match status" value="1"/>
</dbReference>
<dbReference type="SUPFAM" id="SSF103473">
    <property type="entry name" value="MFS general substrate transporter"/>
    <property type="match status" value="1"/>
</dbReference>
<dbReference type="GO" id="GO:0008643">
    <property type="term" value="P:carbohydrate transport"/>
    <property type="evidence" value="ECO:0007669"/>
    <property type="project" value="InterPro"/>
</dbReference>
<accession>A0A7L4KEJ2</accession>
<feature type="non-terminal residue" evidence="4">
    <location>
        <position position="1"/>
    </location>
</feature>
<evidence type="ECO:0000256" key="2">
    <source>
        <dbReference type="ARBA" id="ARBA00008335"/>
    </source>
</evidence>
<dbReference type="EMBL" id="VWPQ01012502">
    <property type="protein sequence ID" value="NXY50835.1"/>
    <property type="molecule type" value="Genomic_DNA"/>
</dbReference>
<feature type="transmembrane region" description="Helical" evidence="3">
    <location>
        <begin position="75"/>
        <end position="95"/>
    </location>
</feature>
<evidence type="ECO:0000313" key="5">
    <source>
        <dbReference type="Proteomes" id="UP000519239"/>
    </source>
</evidence>
<name>A0A7L4KEJ2_9AVES</name>
<dbReference type="Proteomes" id="UP000519239">
    <property type="component" value="Unassembled WGS sequence"/>
</dbReference>
<sequence length="470" mass="52037">LTLCRKVCYAIGGIPYQMTGNALGFFLQIFLLDVVQLEPFHASLIIFLGRAWDAVTDPAIGFLVSKSPRTKYGKLVPWIACSMPFGVLCYCMMWSTLSDATSSSLKFLWYLSMYSFFQTCMTCYHVPYSSLTMFLGGTQRDRDSATAYRMGMEVFSTLIGSGIQGQLVGSYHARMMNGCYMSNETLANISTYSLTDSLENTRKAYVFASLLLGSIYCLSCLVLIFGVREQPGKVHFDAIWKLPFASCLRMIMGHQPYTQLLCGFLFASLAFQIMQGIFAFFCTHAAGLAGKFQHLVLIMLVTASFSIPFWQWFLGKFGKKTAASLGLAVSLLVVVAACERLQLSLAGAIVDVTDVSMGLSVPRSMLPDVVDNFMLRNPSCLNLEALFYSFYVFFNKFAGGLAVGISTLGLHFAGYQAGECTHNPSVILALRLLMAPVPISLLLVAIVIFCLHPIDEEGRKQMRMEMEAMR</sequence>
<comment type="caution">
    <text evidence="4">The sequence shown here is derived from an EMBL/GenBank/DDBJ whole genome shotgun (WGS) entry which is preliminary data.</text>
</comment>
<dbReference type="AlphaFoldDB" id="A0A7L4KEJ2"/>
<keyword evidence="3" id="KW-1133">Transmembrane helix</keyword>
<evidence type="ECO:0000256" key="1">
    <source>
        <dbReference type="ARBA" id="ARBA00004141"/>
    </source>
</evidence>
<keyword evidence="3" id="KW-0812">Transmembrane</keyword>
<feature type="transmembrane region" description="Helical" evidence="3">
    <location>
        <begin position="385"/>
        <end position="413"/>
    </location>
</feature>
<keyword evidence="3" id="KW-0472">Membrane</keyword>
<dbReference type="Gene3D" id="1.20.1250.20">
    <property type="entry name" value="MFS general substrate transporter like domains"/>
    <property type="match status" value="1"/>
</dbReference>
<dbReference type="InterPro" id="IPR036259">
    <property type="entry name" value="MFS_trans_sf"/>
</dbReference>
<feature type="non-terminal residue" evidence="4">
    <location>
        <position position="470"/>
    </location>
</feature>
<feature type="transmembrane region" description="Helical" evidence="3">
    <location>
        <begin position="433"/>
        <end position="454"/>
    </location>
</feature>
<dbReference type="GO" id="GO:0015293">
    <property type="term" value="F:symporter activity"/>
    <property type="evidence" value="ECO:0007669"/>
    <property type="project" value="InterPro"/>
</dbReference>
<feature type="transmembrane region" description="Helical" evidence="3">
    <location>
        <begin position="258"/>
        <end position="283"/>
    </location>
</feature>
<organism evidence="4 5">
    <name type="scientific">Ceuthmochares aereus</name>
    <dbReference type="NCBI Taxonomy" id="1961834"/>
    <lineage>
        <taxon>Eukaryota</taxon>
        <taxon>Metazoa</taxon>
        <taxon>Chordata</taxon>
        <taxon>Craniata</taxon>
        <taxon>Vertebrata</taxon>
        <taxon>Euteleostomi</taxon>
        <taxon>Archelosauria</taxon>
        <taxon>Archosauria</taxon>
        <taxon>Dinosauria</taxon>
        <taxon>Saurischia</taxon>
        <taxon>Theropoda</taxon>
        <taxon>Coelurosauria</taxon>
        <taxon>Aves</taxon>
        <taxon>Neognathae</taxon>
        <taxon>Neoaves</taxon>
        <taxon>Otidimorphae</taxon>
        <taxon>Cuculiformes</taxon>
        <taxon>Cuculidae</taxon>
        <taxon>Ceuthmochares</taxon>
    </lineage>
</organism>
<proteinExistence type="inferred from homology"/>
<feature type="transmembrane region" description="Helical" evidence="3">
    <location>
        <begin position="295"/>
        <end position="315"/>
    </location>
</feature>
<protein>
    <submittedName>
        <fullName evidence="4">NLS1A protein</fullName>
    </submittedName>
</protein>
<dbReference type="GO" id="GO:0005886">
    <property type="term" value="C:plasma membrane"/>
    <property type="evidence" value="ECO:0007669"/>
    <property type="project" value="TreeGrafter"/>
</dbReference>
<comment type="similarity">
    <text evidence="2">Belongs to the major facilitator superfamily.</text>
</comment>
<dbReference type="PANTHER" id="PTHR11328:SF31">
    <property type="entry name" value="SODIUM-DEPENDENT LYSOPHOSPHATIDYLCHOLINE SYMPORTER 1 ISOFORM X1-RELATED"/>
    <property type="match status" value="1"/>
</dbReference>
<gene>
    <name evidence="4" type="primary">Mfsd2aa</name>
    <name evidence="4" type="ORF">CEUAER_R02178</name>
</gene>
<dbReference type="OrthoDB" id="197206at2759"/>
<comment type="subcellular location">
    <subcellularLocation>
        <location evidence="1">Membrane</location>
        <topology evidence="1">Multi-pass membrane protein</topology>
    </subcellularLocation>
</comment>